<feature type="domain" description="Styrene monooxygenase StyA putative substrate binding" evidence="1">
    <location>
        <begin position="1"/>
        <end position="56"/>
    </location>
</feature>
<proteinExistence type="predicted"/>
<evidence type="ECO:0000313" key="3">
    <source>
        <dbReference type="Proteomes" id="UP000187074"/>
    </source>
</evidence>
<dbReference type="Proteomes" id="UP000187074">
    <property type="component" value="Unassembled WGS sequence"/>
</dbReference>
<dbReference type="InterPro" id="IPR041654">
    <property type="entry name" value="StyA_sbd"/>
</dbReference>
<accession>A0A1R1B198</accession>
<dbReference type="Gene3D" id="3.30.9.40">
    <property type="match status" value="1"/>
</dbReference>
<evidence type="ECO:0000259" key="1">
    <source>
        <dbReference type="Pfam" id="PF17885"/>
    </source>
</evidence>
<sequence length="68" mass="7774">MFEIPAITDTGRATILFIEAVPEGILDVFKGIKNSSEFVARMANVIEEHFPPIYERIDMDRFALIAFR</sequence>
<reference evidence="2 3" key="1">
    <citation type="submission" date="2016-11" db="EMBL/GenBank/DDBJ databases">
        <title>Paenibacillus species isolates.</title>
        <authorList>
            <person name="Beno S.M."/>
        </authorList>
    </citation>
    <scope>NUCLEOTIDE SEQUENCE [LARGE SCALE GENOMIC DNA]</scope>
    <source>
        <strain evidence="2 3">FSL F4-0100</strain>
    </source>
</reference>
<comment type="caution">
    <text evidence="2">The sequence shown here is derived from an EMBL/GenBank/DDBJ whole genome shotgun (WGS) entry which is preliminary data.</text>
</comment>
<dbReference type="STRING" id="1401.BK123_16340"/>
<evidence type="ECO:0000313" key="2">
    <source>
        <dbReference type="EMBL" id="OME92182.1"/>
    </source>
</evidence>
<dbReference type="AlphaFoldDB" id="A0A1R1B198"/>
<gene>
    <name evidence="2" type="ORF">BK123_16340</name>
</gene>
<dbReference type="Pfam" id="PF17885">
    <property type="entry name" value="Smoa_sbd"/>
    <property type="match status" value="1"/>
</dbReference>
<protein>
    <recommendedName>
        <fullName evidence="1">Styrene monooxygenase StyA putative substrate binding domain-containing protein</fullName>
    </recommendedName>
</protein>
<dbReference type="OrthoDB" id="9766816at2"/>
<dbReference type="EMBL" id="MRTF01000005">
    <property type="protein sequence ID" value="OME92182.1"/>
    <property type="molecule type" value="Genomic_DNA"/>
</dbReference>
<organism evidence="2 3">
    <name type="scientific">Paenibacillus lautus</name>
    <name type="common">Bacillus lautus</name>
    <dbReference type="NCBI Taxonomy" id="1401"/>
    <lineage>
        <taxon>Bacteria</taxon>
        <taxon>Bacillati</taxon>
        <taxon>Bacillota</taxon>
        <taxon>Bacilli</taxon>
        <taxon>Bacillales</taxon>
        <taxon>Paenibacillaceae</taxon>
        <taxon>Paenibacillus</taxon>
    </lineage>
</organism>
<name>A0A1R1B198_PAELA</name>